<evidence type="ECO:0000313" key="4">
    <source>
        <dbReference type="Proteomes" id="UP000265618"/>
    </source>
</evidence>
<sequence>MGGTEREPLLAASDSGDATLEYQQGDWSESEDVSVDDPRVSKVAEDQLPILKTWWRLFRLGFPSAFHVNSIWLYINLISCCVASVCPTTLDWAVGKVTCAATNTCDNKDDNGRVSYYALACVLVCVVQPLYRGSM</sequence>
<feature type="transmembrane region" description="Helical" evidence="2">
    <location>
        <begin position="114"/>
        <end position="131"/>
    </location>
</feature>
<evidence type="ECO:0000256" key="2">
    <source>
        <dbReference type="SAM" id="Phobius"/>
    </source>
</evidence>
<keyword evidence="2" id="KW-0472">Membrane</keyword>
<protein>
    <submittedName>
        <fullName evidence="3">Uncharacterized protein</fullName>
    </submittedName>
</protein>
<comment type="caution">
    <text evidence="3">The sequence shown here is derived from an EMBL/GenBank/DDBJ whole genome shotgun (WGS) entry which is preliminary data.</text>
</comment>
<keyword evidence="4" id="KW-1185">Reference proteome</keyword>
<feature type="region of interest" description="Disordered" evidence="1">
    <location>
        <begin position="1"/>
        <end position="34"/>
    </location>
</feature>
<keyword evidence="2" id="KW-1133">Transmembrane helix</keyword>
<proteinExistence type="predicted"/>
<evidence type="ECO:0000313" key="3">
    <source>
        <dbReference type="EMBL" id="GIQ88075.1"/>
    </source>
</evidence>
<reference evidence="3 4" key="1">
    <citation type="journal article" date="2018" name="PLoS ONE">
        <title>The draft genome of Kipferlia bialata reveals reductive genome evolution in fornicate parasites.</title>
        <authorList>
            <person name="Tanifuji G."/>
            <person name="Takabayashi S."/>
            <person name="Kume K."/>
            <person name="Takagi M."/>
            <person name="Nakayama T."/>
            <person name="Kamikawa R."/>
            <person name="Inagaki Y."/>
            <person name="Hashimoto T."/>
        </authorList>
    </citation>
    <scope>NUCLEOTIDE SEQUENCE [LARGE SCALE GENOMIC DNA]</scope>
    <source>
        <strain evidence="3">NY0173</strain>
    </source>
</reference>
<accession>A0A9K3D5G7</accession>
<evidence type="ECO:0000256" key="1">
    <source>
        <dbReference type="SAM" id="MobiDB-lite"/>
    </source>
</evidence>
<dbReference type="AlphaFoldDB" id="A0A9K3D5G7"/>
<dbReference type="Proteomes" id="UP000265618">
    <property type="component" value="Unassembled WGS sequence"/>
</dbReference>
<organism evidence="3 4">
    <name type="scientific">Kipferlia bialata</name>
    <dbReference type="NCBI Taxonomy" id="797122"/>
    <lineage>
        <taxon>Eukaryota</taxon>
        <taxon>Metamonada</taxon>
        <taxon>Carpediemonas-like organisms</taxon>
        <taxon>Kipferlia</taxon>
    </lineage>
</organism>
<feature type="transmembrane region" description="Helical" evidence="2">
    <location>
        <begin position="71"/>
        <end position="94"/>
    </location>
</feature>
<name>A0A9K3D5G7_9EUKA</name>
<gene>
    <name evidence="3" type="ORF">KIPB_010244</name>
</gene>
<keyword evidence="2" id="KW-0812">Transmembrane</keyword>
<dbReference type="EMBL" id="BDIP01003745">
    <property type="protein sequence ID" value="GIQ88075.1"/>
    <property type="molecule type" value="Genomic_DNA"/>
</dbReference>